<dbReference type="EMBL" id="KB631626">
    <property type="protein sequence ID" value="ERL84832.1"/>
    <property type="molecule type" value="Genomic_DNA"/>
</dbReference>
<sequence length="106" mass="12493">MRLLKYVYFQFDPPLQYINSIVTDSIWVTREPNFNAKTIKEGRAVFCLTNLMGITPGSDIFSMNINWGLLYELPNETKPLLDVYKPAMKRRNRRDLYSRIEKVLNS</sequence>
<dbReference type="Proteomes" id="UP000030742">
    <property type="component" value="Unassembled WGS sequence"/>
</dbReference>
<dbReference type="AlphaFoldDB" id="U4TVN8"/>
<name>U4TVN8_DENPD</name>
<evidence type="ECO:0000313" key="1">
    <source>
        <dbReference type="EMBL" id="ERL84832.1"/>
    </source>
</evidence>
<protein>
    <submittedName>
        <fullName evidence="1">Uncharacterized protein</fullName>
    </submittedName>
</protein>
<evidence type="ECO:0000313" key="2">
    <source>
        <dbReference type="Proteomes" id="UP000030742"/>
    </source>
</evidence>
<gene>
    <name evidence="1" type="ORF">D910_02256</name>
</gene>
<dbReference type="OrthoDB" id="8185446at2759"/>
<proteinExistence type="predicted"/>
<accession>U4TVN8</accession>
<organism evidence="1 2">
    <name type="scientific">Dendroctonus ponderosae</name>
    <name type="common">Mountain pine beetle</name>
    <dbReference type="NCBI Taxonomy" id="77166"/>
    <lineage>
        <taxon>Eukaryota</taxon>
        <taxon>Metazoa</taxon>
        <taxon>Ecdysozoa</taxon>
        <taxon>Arthropoda</taxon>
        <taxon>Hexapoda</taxon>
        <taxon>Insecta</taxon>
        <taxon>Pterygota</taxon>
        <taxon>Neoptera</taxon>
        <taxon>Endopterygota</taxon>
        <taxon>Coleoptera</taxon>
        <taxon>Polyphaga</taxon>
        <taxon>Cucujiformia</taxon>
        <taxon>Curculionidae</taxon>
        <taxon>Scolytinae</taxon>
        <taxon>Dendroctonus</taxon>
    </lineage>
</organism>
<reference evidence="1 2" key="1">
    <citation type="journal article" date="2013" name="Genome Biol.">
        <title>Draft genome of the mountain pine beetle, Dendroctonus ponderosae Hopkins, a major forest pest.</title>
        <authorList>
            <person name="Keeling C.I."/>
            <person name="Yuen M.M."/>
            <person name="Liao N.Y."/>
            <person name="Docking T.R."/>
            <person name="Chan S.K."/>
            <person name="Taylor G.A."/>
            <person name="Palmquist D.L."/>
            <person name="Jackman S.D."/>
            <person name="Nguyen A."/>
            <person name="Li M."/>
            <person name="Henderson H."/>
            <person name="Janes J.K."/>
            <person name="Zhao Y."/>
            <person name="Pandoh P."/>
            <person name="Moore R."/>
            <person name="Sperling F.A."/>
            <person name="Huber D.P."/>
            <person name="Birol I."/>
            <person name="Jones S.J."/>
            <person name="Bohlmann J."/>
        </authorList>
    </citation>
    <scope>NUCLEOTIDE SEQUENCE</scope>
</reference>